<reference evidence="4 5" key="1">
    <citation type="submission" date="2018-04" db="EMBL/GenBank/DDBJ databases">
        <title>Novel species isolated from glacier.</title>
        <authorList>
            <person name="Liu Q."/>
            <person name="Xin Y.-H."/>
        </authorList>
    </citation>
    <scope>NUCLEOTIDE SEQUENCE [LARGE SCALE GENOMIC DNA]</scope>
    <source>
        <strain evidence="4 5">GT1R17</strain>
    </source>
</reference>
<dbReference type="AlphaFoldDB" id="A0A2T5MBC2"/>
<evidence type="ECO:0000313" key="4">
    <source>
        <dbReference type="EMBL" id="PTU29045.1"/>
    </source>
</evidence>
<keyword evidence="2" id="KW-0547">Nucleotide-binding</keyword>
<keyword evidence="2" id="KW-0067">ATP-binding</keyword>
<dbReference type="GO" id="GO:0018169">
    <property type="term" value="F:ribosomal S6-glutamic acid ligase activity"/>
    <property type="evidence" value="ECO:0007669"/>
    <property type="project" value="TreeGrafter"/>
</dbReference>
<dbReference type="InterPro" id="IPR013651">
    <property type="entry name" value="ATP-grasp_RimK-type"/>
</dbReference>
<feature type="domain" description="ATP-grasp" evidence="3">
    <location>
        <begin position="288"/>
        <end position="482"/>
    </location>
</feature>
<keyword evidence="1" id="KW-0464">Manganese</keyword>
<name>A0A2T5MBC2_9GAMM</name>
<dbReference type="EMBL" id="QANS01000008">
    <property type="protein sequence ID" value="PTU29045.1"/>
    <property type="molecule type" value="Genomic_DNA"/>
</dbReference>
<dbReference type="PANTHER" id="PTHR21621">
    <property type="entry name" value="RIBOSOMAL PROTEIN S6 MODIFICATION PROTEIN"/>
    <property type="match status" value="1"/>
</dbReference>
<dbReference type="RefSeq" id="WP_107941576.1">
    <property type="nucleotide sequence ID" value="NZ_QANS01000008.1"/>
</dbReference>
<dbReference type="GO" id="GO:0046872">
    <property type="term" value="F:metal ion binding"/>
    <property type="evidence" value="ECO:0007669"/>
    <property type="project" value="InterPro"/>
</dbReference>
<dbReference type="Pfam" id="PF08443">
    <property type="entry name" value="RimK"/>
    <property type="match status" value="1"/>
</dbReference>
<dbReference type="GO" id="GO:0009432">
    <property type="term" value="P:SOS response"/>
    <property type="evidence" value="ECO:0007669"/>
    <property type="project" value="TreeGrafter"/>
</dbReference>
<dbReference type="InterPro" id="IPR011761">
    <property type="entry name" value="ATP-grasp"/>
</dbReference>
<dbReference type="Proteomes" id="UP000244248">
    <property type="component" value="Unassembled WGS sequence"/>
</dbReference>
<organism evidence="4 5">
    <name type="scientific">Stenotrophobium rhamnosiphilum</name>
    <dbReference type="NCBI Taxonomy" id="2029166"/>
    <lineage>
        <taxon>Bacteria</taxon>
        <taxon>Pseudomonadati</taxon>
        <taxon>Pseudomonadota</taxon>
        <taxon>Gammaproteobacteria</taxon>
        <taxon>Nevskiales</taxon>
        <taxon>Nevskiaceae</taxon>
        <taxon>Stenotrophobium</taxon>
    </lineage>
</organism>
<evidence type="ECO:0000256" key="1">
    <source>
        <dbReference type="ARBA" id="ARBA00023211"/>
    </source>
</evidence>
<dbReference type="Gene3D" id="3.30.470.20">
    <property type="entry name" value="ATP-grasp fold, B domain"/>
    <property type="match status" value="1"/>
</dbReference>
<dbReference type="GO" id="GO:0005524">
    <property type="term" value="F:ATP binding"/>
    <property type="evidence" value="ECO:0007669"/>
    <property type="project" value="UniProtKB-UniRule"/>
</dbReference>
<dbReference type="GO" id="GO:0005737">
    <property type="term" value="C:cytoplasm"/>
    <property type="evidence" value="ECO:0007669"/>
    <property type="project" value="TreeGrafter"/>
</dbReference>
<evidence type="ECO:0000313" key="5">
    <source>
        <dbReference type="Proteomes" id="UP000244248"/>
    </source>
</evidence>
<sequence length="487" mass="55579">MTGVVVVDQRSDWPVDIPDVEVVTAWDYLTHETHTRAPRTTRIYNLCRSFSYQSTGYYVSLLASARGHKPLPEVTTIQDLKLAESPSVLNDEIEELIQQSLARIGSSEYVMNVYFGVSLAKRHERLARALFNLYPAPLLQAKFVYRDDEWRVDTLGAIALGEVPPSHHEILYQAAGGYFTRKRSPRAKKESARYDLAILVNEDEKEPPSNARALKLFERTAEDLGFEVEFLDKGDYGHVAEFDALFIRETTAVNHHTYRFARRAAREGLIVVDDPVSILRAANKVFLAQLMDRHRIPQPKTLLIHRGNVSHVARELGFPCVLKQPDSQFSKGVIKVETEAELKRQTREMLERSDLIIAQSFEPTEYDWRVGVLDGQPLYACRYYMAKEHWQVVKRGKNGGKQEGKHETLDIKDVPAQVLTIAVQAARAVGNSLYGVDLKQFGKVVKVIEVNDNPNIDFGVEDLFLKETLYRKVMEYFLKRLEARTKT</sequence>
<accession>A0A2T5MBC2</accession>
<gene>
    <name evidence="4" type="ORF">CJD38_16925</name>
</gene>
<comment type="caution">
    <text evidence="4">The sequence shown here is derived from an EMBL/GenBank/DDBJ whole genome shotgun (WGS) entry which is preliminary data.</text>
</comment>
<dbReference type="OrthoDB" id="9800957at2"/>
<dbReference type="InterPro" id="IPR025839">
    <property type="entry name" value="RLAN_dom"/>
</dbReference>
<keyword evidence="5" id="KW-1185">Reference proteome</keyword>
<dbReference type="Pfam" id="PF14401">
    <property type="entry name" value="RLAN"/>
    <property type="match status" value="1"/>
</dbReference>
<keyword evidence="4" id="KW-0436">Ligase</keyword>
<dbReference type="PANTHER" id="PTHR21621:SF0">
    <property type="entry name" value="BETA-CITRYLGLUTAMATE SYNTHASE B-RELATED"/>
    <property type="match status" value="1"/>
</dbReference>
<dbReference type="Gene3D" id="3.30.1490.20">
    <property type="entry name" value="ATP-grasp fold, A domain"/>
    <property type="match status" value="1"/>
</dbReference>
<proteinExistence type="predicted"/>
<dbReference type="InterPro" id="IPR013815">
    <property type="entry name" value="ATP_grasp_subdomain_1"/>
</dbReference>
<evidence type="ECO:0000259" key="3">
    <source>
        <dbReference type="PROSITE" id="PS50975"/>
    </source>
</evidence>
<protein>
    <submittedName>
        <fullName evidence="4">RimK family alpha-L-glutamate ligase</fullName>
    </submittedName>
</protein>
<dbReference type="PROSITE" id="PS50975">
    <property type="entry name" value="ATP_GRASP"/>
    <property type="match status" value="1"/>
</dbReference>
<dbReference type="SUPFAM" id="SSF56059">
    <property type="entry name" value="Glutathione synthetase ATP-binding domain-like"/>
    <property type="match status" value="1"/>
</dbReference>
<evidence type="ECO:0000256" key="2">
    <source>
        <dbReference type="PROSITE-ProRule" id="PRU00409"/>
    </source>
</evidence>